<dbReference type="Gene3D" id="3.10.110.10">
    <property type="entry name" value="Ubiquitin Conjugating Enzyme"/>
    <property type="match status" value="1"/>
</dbReference>
<proteinExistence type="inferred from homology"/>
<comment type="caution">
    <text evidence="6">The sequence shown here is derived from an EMBL/GenBank/DDBJ whole genome shotgun (WGS) entry which is preliminary data.</text>
</comment>
<name>A0A4Y2CEE8_ARAVE</name>
<dbReference type="GO" id="GO:0016740">
    <property type="term" value="F:transferase activity"/>
    <property type="evidence" value="ECO:0007669"/>
    <property type="project" value="UniProtKB-KW"/>
</dbReference>
<dbReference type="InterPro" id="IPR016135">
    <property type="entry name" value="UBQ-conjugating_enzyme/RWD"/>
</dbReference>
<dbReference type="AlphaFoldDB" id="A0A4Y2CEE8"/>
<dbReference type="PROSITE" id="PS50127">
    <property type="entry name" value="UBC_2"/>
    <property type="match status" value="1"/>
</dbReference>
<keyword evidence="4" id="KW-0067">ATP-binding</keyword>
<evidence type="ECO:0000256" key="4">
    <source>
        <dbReference type="RuleBase" id="RU362109"/>
    </source>
</evidence>
<feature type="active site" description="Glycyl thioester intermediate" evidence="3">
    <location>
        <position position="85"/>
    </location>
</feature>
<feature type="domain" description="UBC core" evidence="5">
    <location>
        <begin position="1"/>
        <end position="147"/>
    </location>
</feature>
<organism evidence="6 7">
    <name type="scientific">Araneus ventricosus</name>
    <name type="common">Orbweaver spider</name>
    <name type="synonym">Epeira ventricosa</name>
    <dbReference type="NCBI Taxonomy" id="182803"/>
    <lineage>
        <taxon>Eukaryota</taxon>
        <taxon>Metazoa</taxon>
        <taxon>Ecdysozoa</taxon>
        <taxon>Arthropoda</taxon>
        <taxon>Chelicerata</taxon>
        <taxon>Arachnida</taxon>
        <taxon>Araneae</taxon>
        <taxon>Araneomorphae</taxon>
        <taxon>Entelegynae</taxon>
        <taxon>Araneoidea</taxon>
        <taxon>Araneidae</taxon>
        <taxon>Araneus</taxon>
    </lineage>
</organism>
<keyword evidence="2 4" id="KW-0833">Ubl conjugation pathway</keyword>
<dbReference type="InterPro" id="IPR023313">
    <property type="entry name" value="UBQ-conjugating_AS"/>
</dbReference>
<dbReference type="OrthoDB" id="9984419at2759"/>
<dbReference type="FunFam" id="3.10.110.10:FF:000002">
    <property type="entry name" value="Ubiquitin-conjugating enzyme E2 D3"/>
    <property type="match status" value="1"/>
</dbReference>
<dbReference type="SUPFAM" id="SSF54495">
    <property type="entry name" value="UBC-like"/>
    <property type="match status" value="1"/>
</dbReference>
<reference evidence="6 7" key="1">
    <citation type="journal article" date="2019" name="Sci. Rep.">
        <title>Orb-weaving spider Araneus ventricosus genome elucidates the spidroin gene catalogue.</title>
        <authorList>
            <person name="Kono N."/>
            <person name="Nakamura H."/>
            <person name="Ohtoshi R."/>
            <person name="Moran D.A.P."/>
            <person name="Shinohara A."/>
            <person name="Yoshida Y."/>
            <person name="Fujiwara M."/>
            <person name="Mori M."/>
            <person name="Tomita M."/>
            <person name="Arakawa K."/>
        </authorList>
    </citation>
    <scope>NUCLEOTIDE SEQUENCE [LARGE SCALE GENOMIC DNA]</scope>
</reference>
<dbReference type="PROSITE" id="PS00183">
    <property type="entry name" value="UBC_1"/>
    <property type="match status" value="1"/>
</dbReference>
<gene>
    <name evidence="6" type="primary">eff_10</name>
    <name evidence="6" type="ORF">AVEN_258943_1</name>
</gene>
<dbReference type="SMART" id="SM00212">
    <property type="entry name" value="UBCc"/>
    <property type="match status" value="1"/>
</dbReference>
<comment type="similarity">
    <text evidence="4">Belongs to the ubiquitin-conjugating enzyme family.</text>
</comment>
<sequence>MALKRLSTELQEMIRNPPAQCSAGPLGNDLFRWRAIIMGPKNSPYEGGAFSLDMHFPKEYPMKPPKVKFITKVYHPNIDFSGNVCLDILQSNWSPALTVAKLLLSICSLLCDPNPDSSLAAAIARLYKSDREKYNEQARKWTKKYAK</sequence>
<dbReference type="InterPro" id="IPR000608">
    <property type="entry name" value="UBC"/>
</dbReference>
<dbReference type="GO" id="GO:0005524">
    <property type="term" value="F:ATP binding"/>
    <property type="evidence" value="ECO:0007669"/>
    <property type="project" value="UniProtKB-UniRule"/>
</dbReference>
<keyword evidence="1" id="KW-0808">Transferase</keyword>
<evidence type="ECO:0000256" key="1">
    <source>
        <dbReference type="ARBA" id="ARBA00022679"/>
    </source>
</evidence>
<keyword evidence="7" id="KW-1185">Reference proteome</keyword>
<protein>
    <submittedName>
        <fullName evidence="6">Ubiquitin-conjugating enzyme E2</fullName>
    </submittedName>
</protein>
<evidence type="ECO:0000313" key="6">
    <source>
        <dbReference type="EMBL" id="GBM02640.1"/>
    </source>
</evidence>
<dbReference type="PANTHER" id="PTHR24068">
    <property type="entry name" value="UBIQUITIN-CONJUGATING ENZYME E2"/>
    <property type="match status" value="1"/>
</dbReference>
<evidence type="ECO:0000313" key="7">
    <source>
        <dbReference type="Proteomes" id="UP000499080"/>
    </source>
</evidence>
<dbReference type="EMBL" id="BGPR01000182">
    <property type="protein sequence ID" value="GBM02640.1"/>
    <property type="molecule type" value="Genomic_DNA"/>
</dbReference>
<evidence type="ECO:0000256" key="2">
    <source>
        <dbReference type="ARBA" id="ARBA00022786"/>
    </source>
</evidence>
<accession>A0A4Y2CEE8</accession>
<dbReference type="Pfam" id="PF00179">
    <property type="entry name" value="UQ_con"/>
    <property type="match status" value="1"/>
</dbReference>
<keyword evidence="4" id="KW-0547">Nucleotide-binding</keyword>
<dbReference type="Proteomes" id="UP000499080">
    <property type="component" value="Unassembled WGS sequence"/>
</dbReference>
<evidence type="ECO:0000256" key="3">
    <source>
        <dbReference type="PROSITE-ProRule" id="PRU10133"/>
    </source>
</evidence>
<evidence type="ECO:0000259" key="5">
    <source>
        <dbReference type="PROSITE" id="PS50127"/>
    </source>
</evidence>